<feature type="compositionally biased region" description="Basic and acidic residues" evidence="1">
    <location>
        <begin position="381"/>
        <end position="395"/>
    </location>
</feature>
<keyword evidence="3" id="KW-0732">Signal</keyword>
<organism evidence="4 5">
    <name type="scientific">Caenorhabditis japonica</name>
    <dbReference type="NCBI Taxonomy" id="281687"/>
    <lineage>
        <taxon>Eukaryota</taxon>
        <taxon>Metazoa</taxon>
        <taxon>Ecdysozoa</taxon>
        <taxon>Nematoda</taxon>
        <taxon>Chromadorea</taxon>
        <taxon>Rhabditida</taxon>
        <taxon>Rhabditina</taxon>
        <taxon>Rhabditomorpha</taxon>
        <taxon>Rhabditoidea</taxon>
        <taxon>Rhabditidae</taxon>
        <taxon>Peloderinae</taxon>
        <taxon>Caenorhabditis</taxon>
    </lineage>
</organism>
<feature type="compositionally biased region" description="Pro residues" evidence="1">
    <location>
        <begin position="199"/>
        <end position="217"/>
    </location>
</feature>
<keyword evidence="5" id="KW-1185">Reference proteome</keyword>
<keyword evidence="2" id="KW-0812">Transmembrane</keyword>
<evidence type="ECO:0000313" key="5">
    <source>
        <dbReference type="Proteomes" id="UP000005237"/>
    </source>
</evidence>
<dbReference type="Proteomes" id="UP000005237">
    <property type="component" value="Unassembled WGS sequence"/>
</dbReference>
<feature type="chain" id="PRO_5035787065" evidence="3">
    <location>
        <begin position="23"/>
        <end position="487"/>
    </location>
</feature>
<feature type="signal peptide" evidence="3">
    <location>
        <begin position="1"/>
        <end position="22"/>
    </location>
</feature>
<keyword evidence="2" id="KW-1133">Transmembrane helix</keyword>
<sequence>MLAEFSLCLILFSATTTVVVEAYRGSPELRVHEGHLNIHDLGSMNQRVITEYRVGQEYTFEVFLDETTMHDYMIERCTMNGDEIIGQYGCVQCGSCFTQTVETESYNKPGAVKRTMISFVATSTSHIFDCQLKHIDCSGCAERSCQRQDQIALSHFHYQDMELHYPPNGYGAGAAFPIPIPPPPSNVYPSPPFGGAYNVPPPPPPPQSPGVVPPPPVQPIIPGAPGAAAAGAVSGAAGVWPWWLWLLILLLLLLLLCCLLALCFAAFMKRRRERRDATTVTVVDSSGKDCAVGTDKVSVNCVATDTQDMVKVQPAVVVGATDLESHHHQHSQNQYSRSQGEYDQGSVMAGGSYSVREGMVHEGYTRTIPSRSDYQTNQRYASREASRDRFERQSHENGQFNDRSSYRNFAYERDMGRVEPMDGYDEVETRERTYCLSDDEGEIVEKNVKRTHTTRYVTESREYEHDNEERLRGDDYHHATYTHSLPV</sequence>
<reference evidence="5" key="1">
    <citation type="submission" date="2010-08" db="EMBL/GenBank/DDBJ databases">
        <authorList>
            <consortium name="Caenorhabditis japonica Sequencing Consortium"/>
            <person name="Wilson R.K."/>
        </authorList>
    </citation>
    <scope>NUCLEOTIDE SEQUENCE [LARGE SCALE GENOMIC DNA]</scope>
    <source>
        <strain evidence="5">DF5081</strain>
    </source>
</reference>
<protein>
    <submittedName>
        <fullName evidence="4">Uncharacterized protein</fullName>
    </submittedName>
</protein>
<feature type="region of interest" description="Disordered" evidence="1">
    <location>
        <begin position="198"/>
        <end position="217"/>
    </location>
</feature>
<feature type="transmembrane region" description="Helical" evidence="2">
    <location>
        <begin position="242"/>
        <end position="267"/>
    </location>
</feature>
<evidence type="ECO:0000256" key="2">
    <source>
        <dbReference type="SAM" id="Phobius"/>
    </source>
</evidence>
<evidence type="ECO:0000256" key="1">
    <source>
        <dbReference type="SAM" id="MobiDB-lite"/>
    </source>
</evidence>
<keyword evidence="2" id="KW-0472">Membrane</keyword>
<reference evidence="4" key="2">
    <citation type="submission" date="2022-06" db="UniProtKB">
        <authorList>
            <consortium name="EnsemblMetazoa"/>
        </authorList>
    </citation>
    <scope>IDENTIFICATION</scope>
    <source>
        <strain evidence="4">DF5081</strain>
    </source>
</reference>
<accession>A0A8R1DGI0</accession>
<dbReference type="EnsemblMetazoa" id="CJA01860.1">
    <property type="protein sequence ID" value="CJA01860.1"/>
    <property type="gene ID" value="WBGene00121064"/>
</dbReference>
<name>A0A8R1DGI0_CAEJA</name>
<feature type="region of interest" description="Disordered" evidence="1">
    <location>
        <begin position="365"/>
        <end position="402"/>
    </location>
</feature>
<proteinExistence type="predicted"/>
<feature type="compositionally biased region" description="Polar residues" evidence="1">
    <location>
        <begin position="367"/>
        <end position="380"/>
    </location>
</feature>
<evidence type="ECO:0000313" key="4">
    <source>
        <dbReference type="EnsemblMetazoa" id="CJA01860.1"/>
    </source>
</evidence>
<feature type="region of interest" description="Disordered" evidence="1">
    <location>
        <begin position="462"/>
        <end position="487"/>
    </location>
</feature>
<evidence type="ECO:0000256" key="3">
    <source>
        <dbReference type="SAM" id="SignalP"/>
    </source>
</evidence>
<feature type="compositionally biased region" description="Basic and acidic residues" evidence="1">
    <location>
        <begin position="462"/>
        <end position="478"/>
    </location>
</feature>
<dbReference type="AlphaFoldDB" id="A0A8R1DGI0"/>
<feature type="region of interest" description="Disordered" evidence="1">
    <location>
        <begin position="326"/>
        <end position="348"/>
    </location>
</feature>